<dbReference type="PANTHER" id="PTHR24422:SF8">
    <property type="entry name" value="CHEMOTAXIS PROTEIN"/>
    <property type="match status" value="1"/>
</dbReference>
<evidence type="ECO:0000313" key="3">
    <source>
        <dbReference type="Proteomes" id="UP000019402"/>
    </source>
</evidence>
<gene>
    <name evidence="2" type="ORF">JCM21142_456</name>
</gene>
<protein>
    <submittedName>
        <fullName evidence="2">CheR methyltransferase</fullName>
    </submittedName>
</protein>
<reference evidence="2 3" key="1">
    <citation type="journal article" date="2014" name="Genome Announc.">
        <title>Draft Genome Sequence of Cytophaga fermentans JCM 21142T, a Facultative Anaerobe Isolated from Marine Mud.</title>
        <authorList>
            <person name="Starns D."/>
            <person name="Oshima K."/>
            <person name="Suda W."/>
            <person name="Iino T."/>
            <person name="Yuki M."/>
            <person name="Inoue J."/>
            <person name="Kitamura K."/>
            <person name="Iida T."/>
            <person name="Darby A."/>
            <person name="Hattori M."/>
            <person name="Ohkuma M."/>
        </authorList>
    </citation>
    <scope>NUCLEOTIDE SEQUENCE [LARGE SCALE GENOMIC DNA]</scope>
    <source>
        <strain evidence="2 3">JCM 21142</strain>
    </source>
</reference>
<feature type="domain" description="CheR-type methyltransferase" evidence="1">
    <location>
        <begin position="1"/>
        <end position="270"/>
    </location>
</feature>
<name>W7Y2P2_9BACT</name>
<dbReference type="Proteomes" id="UP000019402">
    <property type="component" value="Unassembled WGS sequence"/>
</dbReference>
<evidence type="ECO:0000259" key="1">
    <source>
        <dbReference type="PROSITE" id="PS50123"/>
    </source>
</evidence>
<dbReference type="PANTHER" id="PTHR24422">
    <property type="entry name" value="CHEMOTAXIS PROTEIN METHYLTRANSFERASE"/>
    <property type="match status" value="1"/>
</dbReference>
<comment type="caution">
    <text evidence="2">The sequence shown here is derived from an EMBL/GenBank/DDBJ whole genome shotgun (WGS) entry which is preliminary data.</text>
</comment>
<keyword evidence="2" id="KW-0808">Transferase</keyword>
<dbReference type="InterPro" id="IPR050903">
    <property type="entry name" value="Bact_Chemotaxis_MeTrfase"/>
</dbReference>
<dbReference type="SMART" id="SM00138">
    <property type="entry name" value="MeTrc"/>
    <property type="match status" value="1"/>
</dbReference>
<dbReference type="Pfam" id="PF01739">
    <property type="entry name" value="CheR"/>
    <property type="match status" value="1"/>
</dbReference>
<dbReference type="EMBL" id="BAMD01000003">
    <property type="protein sequence ID" value="GAF01838.1"/>
    <property type="molecule type" value="Genomic_DNA"/>
</dbReference>
<dbReference type="Gene3D" id="3.40.50.150">
    <property type="entry name" value="Vaccinia Virus protein VP39"/>
    <property type="match status" value="1"/>
</dbReference>
<proteinExistence type="predicted"/>
<dbReference type="AlphaFoldDB" id="W7Y2P2"/>
<evidence type="ECO:0000313" key="2">
    <source>
        <dbReference type="EMBL" id="GAF01838.1"/>
    </source>
</evidence>
<dbReference type="SUPFAM" id="SSF53335">
    <property type="entry name" value="S-adenosyl-L-methionine-dependent methyltransferases"/>
    <property type="match status" value="1"/>
</dbReference>
<dbReference type="STRING" id="869213.GCA_000517085_03550"/>
<dbReference type="eggNOG" id="COG1352">
    <property type="taxonomic scope" value="Bacteria"/>
</dbReference>
<accession>W7Y2P2</accession>
<dbReference type="InterPro" id="IPR000780">
    <property type="entry name" value="CheR_MeTrfase"/>
</dbReference>
<keyword evidence="3" id="KW-1185">Reference proteome</keyword>
<dbReference type="InterPro" id="IPR022642">
    <property type="entry name" value="CheR_C"/>
</dbReference>
<dbReference type="PROSITE" id="PS50123">
    <property type="entry name" value="CHER"/>
    <property type="match status" value="1"/>
</dbReference>
<dbReference type="InterPro" id="IPR029063">
    <property type="entry name" value="SAM-dependent_MTases_sf"/>
</dbReference>
<organism evidence="2 3">
    <name type="scientific">Saccharicrinis fermentans DSM 9555 = JCM 21142</name>
    <dbReference type="NCBI Taxonomy" id="869213"/>
    <lineage>
        <taxon>Bacteria</taxon>
        <taxon>Pseudomonadati</taxon>
        <taxon>Bacteroidota</taxon>
        <taxon>Bacteroidia</taxon>
        <taxon>Marinilabiliales</taxon>
        <taxon>Marinilabiliaceae</taxon>
        <taxon>Saccharicrinis</taxon>
    </lineage>
</organism>
<keyword evidence="2" id="KW-0489">Methyltransferase</keyword>
<dbReference type="GO" id="GO:0008757">
    <property type="term" value="F:S-adenosylmethionine-dependent methyltransferase activity"/>
    <property type="evidence" value="ECO:0007669"/>
    <property type="project" value="InterPro"/>
</dbReference>
<dbReference type="OrthoDB" id="9816309at2"/>
<dbReference type="GO" id="GO:0032259">
    <property type="term" value="P:methylation"/>
    <property type="evidence" value="ECO:0007669"/>
    <property type="project" value="UniProtKB-KW"/>
</dbReference>
<sequence>MAIGPTINDIREITSVLSEKLKMDYSNYAFSFLRRRFAFLFEELKVKNTRCFLEALDSNDLMDEFCYLFPVEEKEMFRDPSFWRTLRGKIIPEIQKENLSFWFPELVSTEELLSLIVILDEQNLLQKSTIYCNVGSSKRVEVIMEGRIHGKFTELNKSNFKRLELACTFEKYFVEETGYIRMASDKWLDHVVFLSGNYFNHLPDKEVDVTFFRNRMLYYNAKLQAEAERQLHRSLNKGAFVVLGIKEKILKENELNFVLYDRGEQIYRIS</sequence>
<dbReference type="RefSeq" id="WP_052343280.1">
    <property type="nucleotide sequence ID" value="NZ_BAMD01000003.1"/>
</dbReference>